<feature type="transmembrane region" description="Helical" evidence="1">
    <location>
        <begin position="176"/>
        <end position="199"/>
    </location>
</feature>
<sequence>MSDYASPELRKHLLKYTGKNDLLAAASYFGTFAVFFTTLYLALTLFETSVWLSLPFCVVTAFAGVRLYVLMHDCGHHSLFSSKRVNDIAGYVLSPFAMTPYRAMQYNHNMHHAYLGNLEHRETTEIYTMTLREWNEAGFWKRLYYRLYRNPFVLIPVGAIWTYFFAYRWPQNTPKIGVAGVLLHNLAFALWLFAIWYVFDWQGLFVFLGISALSGMIGVFLVYLQHNFEDTYWDRKPDLDFRRATLQGSSCLNLGHWWDIGTGNIAYHDIHHFMPAIPSYRLRKCHFELPPELEMPRIEWPEAIRSFKLKLWDEEQERLVPFPKERSVAAVPAE</sequence>
<evidence type="ECO:0000313" key="3">
    <source>
        <dbReference type="EMBL" id="MDF0601390.1"/>
    </source>
</evidence>
<keyword evidence="1" id="KW-0812">Transmembrane</keyword>
<feature type="transmembrane region" description="Helical" evidence="1">
    <location>
        <begin position="49"/>
        <end position="69"/>
    </location>
</feature>
<keyword evidence="4" id="KW-1185">Reference proteome</keyword>
<dbReference type="RefSeq" id="WP_275567531.1">
    <property type="nucleotide sequence ID" value="NZ_JARGYC010000027.1"/>
</dbReference>
<name>A0AAE3TA96_9RHOB</name>
<feature type="transmembrane region" description="Helical" evidence="1">
    <location>
        <begin position="21"/>
        <end position="43"/>
    </location>
</feature>
<accession>A0AAE3TA96</accession>
<dbReference type="Pfam" id="PF00487">
    <property type="entry name" value="FA_desaturase"/>
    <property type="match status" value="1"/>
</dbReference>
<keyword evidence="1" id="KW-0472">Membrane</keyword>
<keyword evidence="1" id="KW-1133">Transmembrane helix</keyword>
<dbReference type="PANTHER" id="PTHR19353:SF73">
    <property type="entry name" value="FATTY ACID DESATURASE"/>
    <property type="match status" value="1"/>
</dbReference>
<comment type="caution">
    <text evidence="3">The sequence shown here is derived from an EMBL/GenBank/DDBJ whole genome shotgun (WGS) entry which is preliminary data.</text>
</comment>
<dbReference type="AlphaFoldDB" id="A0AAE3TA96"/>
<dbReference type="GO" id="GO:0016717">
    <property type="term" value="F:oxidoreductase activity, acting on paired donors, with oxidation of a pair of donors resulting in the reduction of molecular oxygen to two molecules of water"/>
    <property type="evidence" value="ECO:0007669"/>
    <property type="project" value="TreeGrafter"/>
</dbReference>
<feature type="transmembrane region" description="Helical" evidence="1">
    <location>
        <begin position="151"/>
        <end position="170"/>
    </location>
</feature>
<dbReference type="InterPro" id="IPR005804">
    <property type="entry name" value="FA_desaturase_dom"/>
</dbReference>
<reference evidence="3" key="1">
    <citation type="submission" date="2023-03" db="EMBL/GenBank/DDBJ databases">
        <title>Multiphase analysis and comparison of six strains from genera Psychromarinibacter, Lutimaribacter, and Maritimibacter, including a novel species: Psychromarinibacter sediminicola sp. nov.</title>
        <authorList>
            <person name="Wang Y.-H."/>
            <person name="Ye M.-Q."/>
            <person name="Du Z.-J."/>
        </authorList>
    </citation>
    <scope>NUCLEOTIDE SEQUENCE</scope>
    <source>
        <strain evidence="3">C21-152</strain>
    </source>
</reference>
<dbReference type="PANTHER" id="PTHR19353">
    <property type="entry name" value="FATTY ACID DESATURASE 2"/>
    <property type="match status" value="1"/>
</dbReference>
<organism evidence="3 4">
    <name type="scientific">Psychromarinibacter sediminicola</name>
    <dbReference type="NCBI Taxonomy" id="3033385"/>
    <lineage>
        <taxon>Bacteria</taxon>
        <taxon>Pseudomonadati</taxon>
        <taxon>Pseudomonadota</taxon>
        <taxon>Alphaproteobacteria</taxon>
        <taxon>Rhodobacterales</taxon>
        <taxon>Paracoccaceae</taxon>
        <taxon>Psychromarinibacter</taxon>
    </lineage>
</organism>
<proteinExistence type="predicted"/>
<feature type="domain" description="Fatty acid desaturase" evidence="2">
    <location>
        <begin position="50"/>
        <end position="295"/>
    </location>
</feature>
<dbReference type="GO" id="GO:0006629">
    <property type="term" value="P:lipid metabolic process"/>
    <property type="evidence" value="ECO:0007669"/>
    <property type="project" value="InterPro"/>
</dbReference>
<feature type="transmembrane region" description="Helical" evidence="1">
    <location>
        <begin position="204"/>
        <end position="224"/>
    </location>
</feature>
<protein>
    <submittedName>
        <fullName evidence="3">Fatty acid desaturase</fullName>
    </submittedName>
</protein>
<dbReference type="EMBL" id="JARGYC010000027">
    <property type="protein sequence ID" value="MDF0601390.1"/>
    <property type="molecule type" value="Genomic_DNA"/>
</dbReference>
<dbReference type="InterPro" id="IPR012171">
    <property type="entry name" value="Fatty_acid_desaturase"/>
</dbReference>
<dbReference type="CDD" id="cd03507">
    <property type="entry name" value="Delta12-FADS-like"/>
    <property type="match status" value="1"/>
</dbReference>
<dbReference type="GO" id="GO:0016020">
    <property type="term" value="C:membrane"/>
    <property type="evidence" value="ECO:0007669"/>
    <property type="project" value="TreeGrafter"/>
</dbReference>
<evidence type="ECO:0000313" key="4">
    <source>
        <dbReference type="Proteomes" id="UP001220964"/>
    </source>
</evidence>
<evidence type="ECO:0000259" key="2">
    <source>
        <dbReference type="Pfam" id="PF00487"/>
    </source>
</evidence>
<evidence type="ECO:0000256" key="1">
    <source>
        <dbReference type="SAM" id="Phobius"/>
    </source>
</evidence>
<dbReference type="Proteomes" id="UP001220964">
    <property type="component" value="Unassembled WGS sequence"/>
</dbReference>
<gene>
    <name evidence="3" type="ORF">P1J78_11660</name>
</gene>